<feature type="region of interest" description="Disordered" evidence="6">
    <location>
        <begin position="54"/>
        <end position="73"/>
    </location>
</feature>
<dbReference type="PANTHER" id="PTHR31566:SF4">
    <property type="entry name" value="RESB-LIKE DOMAIN-CONTAINING PROTEIN"/>
    <property type="match status" value="1"/>
</dbReference>
<evidence type="ECO:0000256" key="6">
    <source>
        <dbReference type="SAM" id="MobiDB-lite"/>
    </source>
</evidence>
<sequence length="520" mass="57158">MSMETLKFSTKPITTPHFQDHFWVPQNSRILGVYNKKGHTLSFSLTCKLKTSKGKKISKRKKSSWPDSGGAPPLLERKKAVEATTRNNNADDKVLFKKESKRVLGVLSNLSLEIGEMFAVAGLMALGNSIFDQGNVPEFVFQNFPEDHPLFGFFYWERNFTLGLDHMFSSPIFLGTLALLGASLMACTSATQTPFVKVARRQSFSNSAEAIHKQEDADTLPRASVKDLGVTRMGAVYEVFLKGPALRAFKGLVGRFASIGVHLALLLVMSRGTLDAAHSLGEDVTVPQGLNSVVGDVLAPSRVLPTPSNDFSDEVHVSRFYMDYDESGEVSQFHIDISLFDLNGNEVLRKTISVNDPLRYSGITISLNVFFSRYRRITRDLQSNIPFDKEGKFAGVRRPNLNLPIEIDGSKISIGDEIGSSSLDQKTDSGAPIVYAGFGSLMLSTCISYLSHAQLSALQDGITVVVGGKTNRGKSELPDTTNHSVDQVSEVFESSSTDESDSFIGIRIQVGIWNKKDFDM</sequence>
<dbReference type="Pfam" id="PF05140">
    <property type="entry name" value="ResB"/>
    <property type="match status" value="1"/>
</dbReference>
<evidence type="ECO:0000256" key="5">
    <source>
        <dbReference type="ARBA" id="ARBA00023136"/>
    </source>
</evidence>
<dbReference type="InterPro" id="IPR007816">
    <property type="entry name" value="ResB-like_domain"/>
</dbReference>
<evidence type="ECO:0000259" key="7">
    <source>
        <dbReference type="Pfam" id="PF05140"/>
    </source>
</evidence>
<protein>
    <recommendedName>
        <fullName evidence="7">ResB-like domain-containing protein</fullName>
    </recommendedName>
</protein>
<reference evidence="9" key="1">
    <citation type="journal article" date="2023" name="Proc. Natl. Acad. Sci. U.S.A.">
        <title>Genomic and structural basis for evolution of tropane alkaloid biosynthesis.</title>
        <authorList>
            <person name="Wanga Y.-J."/>
            <person name="Taina T."/>
            <person name="Yua J.-Y."/>
            <person name="Lia J."/>
            <person name="Xua B."/>
            <person name="Chenc J."/>
            <person name="D'Auriad J.C."/>
            <person name="Huanga J.-P."/>
            <person name="Huanga S.-X."/>
        </authorList>
    </citation>
    <scope>NUCLEOTIDE SEQUENCE [LARGE SCALE GENOMIC DNA]</scope>
    <source>
        <strain evidence="9">cv. KIB-2019</strain>
    </source>
</reference>
<gene>
    <name evidence="8" type="ORF">K7X08_036981</name>
</gene>
<keyword evidence="2" id="KW-0812">Transmembrane</keyword>
<evidence type="ECO:0000256" key="3">
    <source>
        <dbReference type="ARBA" id="ARBA00022748"/>
    </source>
</evidence>
<dbReference type="InterPro" id="IPR023494">
    <property type="entry name" value="Cyt_c_bgen_Ccs1/CcsB/ResB"/>
</dbReference>
<comment type="caution">
    <text evidence="8">The sequence shown here is derived from an EMBL/GenBank/DDBJ whole genome shotgun (WGS) entry which is preliminary data.</text>
</comment>
<comment type="subcellular location">
    <subcellularLocation>
        <location evidence="1">Membrane</location>
        <topology evidence="1">Multi-pass membrane protein</topology>
    </subcellularLocation>
</comment>
<evidence type="ECO:0000256" key="2">
    <source>
        <dbReference type="ARBA" id="ARBA00022692"/>
    </source>
</evidence>
<evidence type="ECO:0000256" key="4">
    <source>
        <dbReference type="ARBA" id="ARBA00022989"/>
    </source>
</evidence>
<evidence type="ECO:0000256" key="1">
    <source>
        <dbReference type="ARBA" id="ARBA00004141"/>
    </source>
</evidence>
<name>A0A9Q1L7V7_9SOLA</name>
<keyword evidence="5" id="KW-0472">Membrane</keyword>
<dbReference type="PANTHER" id="PTHR31566">
    <property type="entry name" value="CYTOCHROME C BIOGENESIS PROTEIN CCS1, CHLOROPLASTIC"/>
    <property type="match status" value="1"/>
</dbReference>
<accession>A0A9Q1L7V7</accession>
<dbReference type="OrthoDB" id="1258499at2759"/>
<dbReference type="Proteomes" id="UP001152561">
    <property type="component" value="Unassembled WGS sequence"/>
</dbReference>
<evidence type="ECO:0000313" key="8">
    <source>
        <dbReference type="EMBL" id="KAJ8530146.1"/>
    </source>
</evidence>
<keyword evidence="4" id="KW-1133">Transmembrane helix</keyword>
<organism evidence="8 9">
    <name type="scientific">Anisodus acutangulus</name>
    <dbReference type="NCBI Taxonomy" id="402998"/>
    <lineage>
        <taxon>Eukaryota</taxon>
        <taxon>Viridiplantae</taxon>
        <taxon>Streptophyta</taxon>
        <taxon>Embryophyta</taxon>
        <taxon>Tracheophyta</taxon>
        <taxon>Spermatophyta</taxon>
        <taxon>Magnoliopsida</taxon>
        <taxon>eudicotyledons</taxon>
        <taxon>Gunneridae</taxon>
        <taxon>Pentapetalae</taxon>
        <taxon>asterids</taxon>
        <taxon>lamiids</taxon>
        <taxon>Solanales</taxon>
        <taxon>Solanaceae</taxon>
        <taxon>Solanoideae</taxon>
        <taxon>Hyoscyameae</taxon>
        <taxon>Anisodus</taxon>
    </lineage>
</organism>
<evidence type="ECO:0000313" key="9">
    <source>
        <dbReference type="Proteomes" id="UP001152561"/>
    </source>
</evidence>
<dbReference type="AlphaFoldDB" id="A0A9Q1L7V7"/>
<proteinExistence type="predicted"/>
<keyword evidence="3" id="KW-0201">Cytochrome c-type biogenesis</keyword>
<dbReference type="GO" id="GO:0017004">
    <property type="term" value="P:cytochrome complex assembly"/>
    <property type="evidence" value="ECO:0007669"/>
    <property type="project" value="UniProtKB-KW"/>
</dbReference>
<dbReference type="EMBL" id="JAJAGQ010000022">
    <property type="protein sequence ID" value="KAJ8530146.1"/>
    <property type="molecule type" value="Genomic_DNA"/>
</dbReference>
<dbReference type="GO" id="GO:0016020">
    <property type="term" value="C:membrane"/>
    <property type="evidence" value="ECO:0007669"/>
    <property type="project" value="UniProtKB-SubCell"/>
</dbReference>
<keyword evidence="9" id="KW-1185">Reference proteome</keyword>
<feature type="compositionally biased region" description="Basic residues" evidence="6">
    <location>
        <begin position="54"/>
        <end position="63"/>
    </location>
</feature>
<feature type="domain" description="ResB-like" evidence="7">
    <location>
        <begin position="125"/>
        <end position="367"/>
    </location>
</feature>